<evidence type="ECO:0000313" key="2">
    <source>
        <dbReference type="EMBL" id="CAB4309272.1"/>
    </source>
</evidence>
<keyword evidence="4" id="KW-1185">Reference proteome</keyword>
<sequence>MRRECRNWGQTRRLGLGRRPNRTRRHQVGEEGVVELEVLCLDATEALGDVLALDVT</sequence>
<dbReference type="EMBL" id="CAEKKB010000005">
    <property type="protein sequence ID" value="CAB4309272.1"/>
    <property type="molecule type" value="Genomic_DNA"/>
</dbReference>
<dbReference type="Proteomes" id="UP000507245">
    <property type="component" value="Unassembled WGS sequence"/>
</dbReference>
<accession>A0A6J5UST6</accession>
<reference evidence="4" key="1">
    <citation type="journal article" date="2020" name="Genome Biol.">
        <title>Gamete binning: chromosome-level and haplotype-resolved genome assembly enabled by high-throughput single-cell sequencing of gamete genomes.</title>
        <authorList>
            <person name="Campoy J.A."/>
            <person name="Sun H."/>
            <person name="Goel M."/>
            <person name="Jiao W.-B."/>
            <person name="Folz-Donahue K."/>
            <person name="Wang N."/>
            <person name="Rubio M."/>
            <person name="Liu C."/>
            <person name="Kukat C."/>
            <person name="Ruiz D."/>
            <person name="Huettel B."/>
            <person name="Schneeberger K."/>
        </authorList>
    </citation>
    <scope>NUCLEOTIDE SEQUENCE [LARGE SCALE GENOMIC DNA]</scope>
    <source>
        <strain evidence="4">cv. Rojo Pasion</strain>
    </source>
</reference>
<reference evidence="1 3" key="2">
    <citation type="submission" date="2020-05" db="EMBL/GenBank/DDBJ databases">
        <authorList>
            <person name="Campoy J."/>
            <person name="Schneeberger K."/>
            <person name="Spophaly S."/>
        </authorList>
    </citation>
    <scope>NUCLEOTIDE SEQUENCE [LARGE SCALE GENOMIC DNA]</scope>
    <source>
        <strain evidence="1">PruArmRojPasFocal</strain>
    </source>
</reference>
<dbReference type="AlphaFoldDB" id="A0A6J5UST6"/>
<evidence type="ECO:0000313" key="1">
    <source>
        <dbReference type="EMBL" id="CAB4278827.1"/>
    </source>
</evidence>
<gene>
    <name evidence="1" type="ORF">CURHAP_LOCUS30682</name>
    <name evidence="2" type="ORF">ORAREDHAP_LOCUS30327</name>
</gene>
<evidence type="ECO:0000313" key="4">
    <source>
        <dbReference type="Proteomes" id="UP000507245"/>
    </source>
</evidence>
<organism evidence="1 3">
    <name type="scientific">Prunus armeniaca</name>
    <name type="common">Apricot</name>
    <name type="synonym">Armeniaca vulgaris</name>
    <dbReference type="NCBI Taxonomy" id="36596"/>
    <lineage>
        <taxon>Eukaryota</taxon>
        <taxon>Viridiplantae</taxon>
        <taxon>Streptophyta</taxon>
        <taxon>Embryophyta</taxon>
        <taxon>Tracheophyta</taxon>
        <taxon>Spermatophyta</taxon>
        <taxon>Magnoliopsida</taxon>
        <taxon>eudicotyledons</taxon>
        <taxon>Gunneridae</taxon>
        <taxon>Pentapetalae</taxon>
        <taxon>rosids</taxon>
        <taxon>fabids</taxon>
        <taxon>Rosales</taxon>
        <taxon>Rosaceae</taxon>
        <taxon>Amygdaloideae</taxon>
        <taxon>Amygdaleae</taxon>
        <taxon>Prunus</taxon>
    </lineage>
</organism>
<evidence type="ECO:0000313" key="3">
    <source>
        <dbReference type="Proteomes" id="UP000507222"/>
    </source>
</evidence>
<proteinExistence type="predicted"/>
<dbReference type="Proteomes" id="UP000507222">
    <property type="component" value="Unassembled WGS sequence"/>
</dbReference>
<name>A0A6J5UST6_PRUAR</name>
<dbReference type="EMBL" id="CAEKDK010000005">
    <property type="protein sequence ID" value="CAB4278827.1"/>
    <property type="molecule type" value="Genomic_DNA"/>
</dbReference>
<protein>
    <submittedName>
        <fullName evidence="1">Uncharacterized protein</fullName>
    </submittedName>
</protein>